<keyword evidence="2" id="KW-1185">Reference proteome</keyword>
<dbReference type="PROSITE" id="PS50188">
    <property type="entry name" value="B302_SPRY"/>
    <property type="match status" value="1"/>
</dbReference>
<organism evidence="2 3">
    <name type="scientific">Globodera rostochiensis</name>
    <name type="common">Golden nematode worm</name>
    <name type="synonym">Heterodera rostochiensis</name>
    <dbReference type="NCBI Taxonomy" id="31243"/>
    <lineage>
        <taxon>Eukaryota</taxon>
        <taxon>Metazoa</taxon>
        <taxon>Ecdysozoa</taxon>
        <taxon>Nematoda</taxon>
        <taxon>Chromadorea</taxon>
        <taxon>Rhabditida</taxon>
        <taxon>Tylenchina</taxon>
        <taxon>Tylenchomorpha</taxon>
        <taxon>Tylenchoidea</taxon>
        <taxon>Heteroderidae</taxon>
        <taxon>Heteroderinae</taxon>
        <taxon>Globodera</taxon>
    </lineage>
</organism>
<dbReference type="SUPFAM" id="SSF49899">
    <property type="entry name" value="Concanavalin A-like lectins/glucanases"/>
    <property type="match status" value="1"/>
</dbReference>
<dbReference type="WBParaSite" id="Gr19_v10_g17851.t1">
    <property type="protein sequence ID" value="Gr19_v10_g17851.t1"/>
    <property type="gene ID" value="Gr19_v10_g17851"/>
</dbReference>
<feature type="domain" description="B30.2/SPRY" evidence="1">
    <location>
        <begin position="30"/>
        <end position="240"/>
    </location>
</feature>
<evidence type="ECO:0000313" key="2">
    <source>
        <dbReference type="Proteomes" id="UP000887572"/>
    </source>
</evidence>
<reference evidence="3" key="1">
    <citation type="submission" date="2022-11" db="UniProtKB">
        <authorList>
            <consortium name="WormBaseParasite"/>
        </authorList>
    </citation>
    <scope>IDENTIFICATION</scope>
</reference>
<dbReference type="InterPro" id="IPR001870">
    <property type="entry name" value="B30.2/SPRY"/>
</dbReference>
<proteinExistence type="predicted"/>
<dbReference type="CDD" id="cd12885">
    <property type="entry name" value="SPRY_RanBP_like"/>
    <property type="match status" value="1"/>
</dbReference>
<protein>
    <submittedName>
        <fullName evidence="3">B30.2/SPRY domain-containing protein</fullName>
    </submittedName>
</protein>
<dbReference type="InterPro" id="IPR044736">
    <property type="entry name" value="Gid1/RanBPM/SPLA_SPRY"/>
</dbReference>
<dbReference type="InterPro" id="IPR013320">
    <property type="entry name" value="ConA-like_dom_sf"/>
</dbReference>
<accession>A0A914HJ37</accession>
<dbReference type="InterPro" id="IPR043136">
    <property type="entry name" value="B30.2/SPRY_sf"/>
</dbReference>
<dbReference type="InterPro" id="IPR003877">
    <property type="entry name" value="SPRY_dom"/>
</dbReference>
<dbReference type="Proteomes" id="UP000887572">
    <property type="component" value="Unplaced"/>
</dbReference>
<evidence type="ECO:0000313" key="3">
    <source>
        <dbReference type="WBParaSite" id="Gr19_v10_g17851.t1"/>
    </source>
</evidence>
<dbReference type="Gene3D" id="2.60.120.920">
    <property type="match status" value="1"/>
</dbReference>
<evidence type="ECO:0000259" key="1">
    <source>
        <dbReference type="PROSITE" id="PS50188"/>
    </source>
</evidence>
<sequence length="357" mass="39848">MAHLNSASTSPCFEPREELPRLRARIAELENRQTVLMSEVEGIAKMGLTPQNQWDHSACHNELTLSGRPKQLIVQHTGDWKWLSVFAVLPIPKFEFGKFYFEIKVLGTLNERILCIGLGKNKSSFGDVRYYEGAYVYESSGKFWGHEVEGCTRKDGRPYINGTSFPDLDSGDVVGCGVLLGNRQIFYTKNGERLGAGLHEISFRAMETRWRNASFICPSIISPSPSIVDSKAKAAGQVADYLNSALFDGSSAAFWRSPMNSAKYSLILPLVLKYHSATMGTMEVERFFSTATFLLNDLHMTDLFVEDGELFPCVSLFSSHMKIETNFGPFQKSVQLKKVVGVMNTMHGMAPTLIGRI</sequence>
<dbReference type="Pfam" id="PF00622">
    <property type="entry name" value="SPRY"/>
    <property type="match status" value="1"/>
</dbReference>
<dbReference type="AlphaFoldDB" id="A0A914HJ37"/>
<name>A0A914HJ37_GLORO</name>